<accession>A0A974PL80</accession>
<dbReference type="AlphaFoldDB" id="A0A974PL80"/>
<protein>
    <submittedName>
        <fullName evidence="3">Dihydrodipicolinate synthase family protein</fullName>
    </submittedName>
</protein>
<keyword evidence="4" id="KW-1185">Reference proteome</keyword>
<proteinExistence type="inferred from homology"/>
<dbReference type="CDD" id="cd00408">
    <property type="entry name" value="DHDPS-like"/>
    <property type="match status" value="1"/>
</dbReference>
<dbReference type="GO" id="GO:0008840">
    <property type="term" value="F:4-hydroxy-tetrahydrodipicolinate synthase activity"/>
    <property type="evidence" value="ECO:0007669"/>
    <property type="project" value="TreeGrafter"/>
</dbReference>
<dbReference type="SUPFAM" id="SSF51569">
    <property type="entry name" value="Aldolase"/>
    <property type="match status" value="1"/>
</dbReference>
<dbReference type="Pfam" id="PF00701">
    <property type="entry name" value="DHDPS"/>
    <property type="match status" value="1"/>
</dbReference>
<comment type="similarity">
    <text evidence="2">Belongs to the DapA family.</text>
</comment>
<dbReference type="InterPro" id="IPR002220">
    <property type="entry name" value="DapA-like"/>
</dbReference>
<reference evidence="3 4" key="1">
    <citation type="submission" date="2020-10" db="EMBL/GenBank/DDBJ databases">
        <title>Degradation of 1,4-Dioxane by Xanthobacter sp. YN2, via a Novel Group-2 Soluble Di-Iron Monooxygenase.</title>
        <authorList>
            <person name="Ma F."/>
            <person name="Wang Y."/>
            <person name="Yang J."/>
            <person name="Guo H."/>
            <person name="Su D."/>
            <person name="Yu L."/>
        </authorList>
    </citation>
    <scope>NUCLEOTIDE SEQUENCE [LARGE SCALE GENOMIC DNA]</scope>
    <source>
        <strain evidence="3 4">YN2</strain>
    </source>
</reference>
<dbReference type="KEGG" id="xdi:EZH22_21770"/>
<dbReference type="SMART" id="SM01130">
    <property type="entry name" value="DHDPS"/>
    <property type="match status" value="1"/>
</dbReference>
<dbReference type="InterPro" id="IPR013785">
    <property type="entry name" value="Aldolase_TIM"/>
</dbReference>
<sequence length="314" mass="33260">MTRSVDLSGVTVATILPFHDDFSIDWASYERVLAYCTRPKGIRAVFVNGHAGEGATLNDAERIEVIRRTRAFIGPDVPLLSGIIAWSTAEAVAQAQMAEAAGVDAAVLFPLPQFSGGAGTDPRYALDYVDSVLAATSLPLSIFQQPVASGYGFSSAILGELVARPRVIAVKEGSGDIGLYEDNLRRIKAVAPGCYMLPSNYHWLVAQVAIGADGILSGMASLIPDLLSDLWSAAEAGDLHTLRALNDQLYPIVRTIYGAPPLIEMHTRIKVALQHLGLIASAVPRRPLLPVPADVAARVGQTVDAAGLARLLSA</sequence>
<evidence type="ECO:0000313" key="4">
    <source>
        <dbReference type="Proteomes" id="UP000596427"/>
    </source>
</evidence>
<dbReference type="RefSeq" id="WP_203192521.1">
    <property type="nucleotide sequence ID" value="NZ_CP063362.1"/>
</dbReference>
<keyword evidence="1 2" id="KW-0456">Lyase</keyword>
<evidence type="ECO:0000256" key="2">
    <source>
        <dbReference type="PIRNR" id="PIRNR001365"/>
    </source>
</evidence>
<organism evidence="3 4">
    <name type="scientific">Xanthobacter dioxanivorans</name>
    <dbReference type="NCBI Taxonomy" id="2528964"/>
    <lineage>
        <taxon>Bacteria</taxon>
        <taxon>Pseudomonadati</taxon>
        <taxon>Pseudomonadota</taxon>
        <taxon>Alphaproteobacteria</taxon>
        <taxon>Hyphomicrobiales</taxon>
        <taxon>Xanthobacteraceae</taxon>
        <taxon>Xanthobacter</taxon>
    </lineage>
</organism>
<dbReference type="PIRSF" id="PIRSF001365">
    <property type="entry name" value="DHDPS"/>
    <property type="match status" value="1"/>
</dbReference>
<dbReference type="PANTHER" id="PTHR12128:SF72">
    <property type="entry name" value="DIHYDRODIPICOLINATE SYNTHASE"/>
    <property type="match status" value="1"/>
</dbReference>
<dbReference type="EMBL" id="CP063362">
    <property type="protein sequence ID" value="QRG05655.1"/>
    <property type="molecule type" value="Genomic_DNA"/>
</dbReference>
<dbReference type="Proteomes" id="UP000596427">
    <property type="component" value="Chromosome"/>
</dbReference>
<dbReference type="Gene3D" id="3.20.20.70">
    <property type="entry name" value="Aldolase class I"/>
    <property type="match status" value="1"/>
</dbReference>
<name>A0A974PL80_9HYPH</name>
<evidence type="ECO:0000256" key="1">
    <source>
        <dbReference type="ARBA" id="ARBA00023239"/>
    </source>
</evidence>
<gene>
    <name evidence="3" type="ORF">EZH22_21770</name>
</gene>
<dbReference type="PANTHER" id="PTHR12128">
    <property type="entry name" value="DIHYDRODIPICOLINATE SYNTHASE"/>
    <property type="match status" value="1"/>
</dbReference>
<dbReference type="PRINTS" id="PR00146">
    <property type="entry name" value="DHPICSNTHASE"/>
</dbReference>
<evidence type="ECO:0000313" key="3">
    <source>
        <dbReference type="EMBL" id="QRG05655.1"/>
    </source>
</evidence>